<keyword evidence="6 8" id="KW-0472">Membrane</keyword>
<comment type="subcellular location">
    <subcellularLocation>
        <location evidence="1">Cell membrane</location>
        <topology evidence="1">Single-pass membrane protein</topology>
    </subcellularLocation>
    <subcellularLocation>
        <location evidence="7">Cell membrane</location>
        <topology evidence="7">Single-pass type II membrane protein</topology>
    </subcellularLocation>
</comment>
<feature type="transmembrane region" description="Helical" evidence="8">
    <location>
        <begin position="12"/>
        <end position="30"/>
    </location>
</feature>
<comment type="similarity">
    <text evidence="2 7">Belongs to the ExbD/TolR family.</text>
</comment>
<evidence type="ECO:0000256" key="5">
    <source>
        <dbReference type="ARBA" id="ARBA00022989"/>
    </source>
</evidence>
<evidence type="ECO:0000256" key="8">
    <source>
        <dbReference type="SAM" id="Phobius"/>
    </source>
</evidence>
<dbReference type="OrthoDB" id="8373799at2"/>
<dbReference type="GO" id="GO:0005886">
    <property type="term" value="C:plasma membrane"/>
    <property type="evidence" value="ECO:0007669"/>
    <property type="project" value="UniProtKB-SubCell"/>
</dbReference>
<evidence type="ECO:0000256" key="4">
    <source>
        <dbReference type="ARBA" id="ARBA00022692"/>
    </source>
</evidence>
<gene>
    <name evidence="9" type="ORF">FIL88_13230</name>
</gene>
<name>A0A545SNX0_9RHOB</name>
<evidence type="ECO:0000256" key="6">
    <source>
        <dbReference type="ARBA" id="ARBA00023136"/>
    </source>
</evidence>
<keyword evidence="4 7" id="KW-0812">Transmembrane</keyword>
<keyword evidence="3" id="KW-1003">Cell membrane</keyword>
<evidence type="ECO:0000256" key="7">
    <source>
        <dbReference type="RuleBase" id="RU003879"/>
    </source>
</evidence>
<dbReference type="GO" id="GO:0015031">
    <property type="term" value="P:protein transport"/>
    <property type="evidence" value="ECO:0007669"/>
    <property type="project" value="UniProtKB-KW"/>
</dbReference>
<evidence type="ECO:0000313" key="9">
    <source>
        <dbReference type="EMBL" id="TQV66680.1"/>
    </source>
</evidence>
<comment type="caution">
    <text evidence="9">The sequence shown here is derived from an EMBL/GenBank/DDBJ whole genome shotgun (WGS) entry which is preliminary data.</text>
</comment>
<evidence type="ECO:0000256" key="1">
    <source>
        <dbReference type="ARBA" id="ARBA00004162"/>
    </source>
</evidence>
<evidence type="ECO:0000313" key="10">
    <source>
        <dbReference type="Proteomes" id="UP000315816"/>
    </source>
</evidence>
<dbReference type="RefSeq" id="WP_142854345.1">
    <property type="nucleotide sequence ID" value="NZ_FXWW01000005.1"/>
</dbReference>
<evidence type="ECO:0000256" key="2">
    <source>
        <dbReference type="ARBA" id="ARBA00005811"/>
    </source>
</evidence>
<keyword evidence="5 8" id="KW-1133">Transmembrane helix</keyword>
<dbReference type="GO" id="GO:0022857">
    <property type="term" value="F:transmembrane transporter activity"/>
    <property type="evidence" value="ECO:0007669"/>
    <property type="project" value="InterPro"/>
</dbReference>
<dbReference type="InterPro" id="IPR003400">
    <property type="entry name" value="ExbD"/>
</dbReference>
<evidence type="ECO:0000256" key="3">
    <source>
        <dbReference type="ARBA" id="ARBA00022475"/>
    </source>
</evidence>
<dbReference type="Proteomes" id="UP000315816">
    <property type="component" value="Unassembled WGS sequence"/>
</dbReference>
<dbReference type="Pfam" id="PF02472">
    <property type="entry name" value="ExbD"/>
    <property type="match status" value="1"/>
</dbReference>
<keyword evidence="10" id="KW-1185">Reference proteome</keyword>
<keyword evidence="7" id="KW-0653">Protein transport</keyword>
<reference evidence="9 10" key="1">
    <citation type="submission" date="2019-06" db="EMBL/GenBank/DDBJ databases">
        <title>A novel species of marine bacteria.</title>
        <authorList>
            <person name="Wang Y."/>
        </authorList>
    </citation>
    <scope>NUCLEOTIDE SEQUENCE [LARGE SCALE GENOMIC DNA]</scope>
    <source>
        <strain evidence="9 10">MA1-10</strain>
    </source>
</reference>
<proteinExistence type="inferred from homology"/>
<accession>A0A545SNX0</accession>
<dbReference type="EMBL" id="VICH01000009">
    <property type="protein sequence ID" value="TQV66680.1"/>
    <property type="molecule type" value="Genomic_DNA"/>
</dbReference>
<keyword evidence="7" id="KW-0813">Transport</keyword>
<dbReference type="AlphaFoldDB" id="A0A545SNX0"/>
<organism evidence="9 10">
    <name type="scientific">Aliiroseovarius halocynthiae</name>
    <dbReference type="NCBI Taxonomy" id="985055"/>
    <lineage>
        <taxon>Bacteria</taxon>
        <taxon>Pseudomonadati</taxon>
        <taxon>Pseudomonadota</taxon>
        <taxon>Alphaproteobacteria</taxon>
        <taxon>Rhodobacterales</taxon>
        <taxon>Paracoccaceae</taxon>
        <taxon>Aliiroseovarius</taxon>
    </lineage>
</organism>
<sequence>MPRKTRFRRGRLTLTSLIDVIFLLLLFFMLSSTFTRFAEVNLTQAGQGGVGANEEVKTQFVRLNKNGVTLNGDPIDFAALTPDLILAKGDATGRGFLSIGPEVQAQLFVDALARMQAVPEFEVVVLQ</sequence>
<protein>
    <submittedName>
        <fullName evidence="9">Biopolymer transporter ExbD</fullName>
    </submittedName>
</protein>